<evidence type="ECO:0000256" key="4">
    <source>
        <dbReference type="ARBA" id="ARBA00023012"/>
    </source>
</evidence>
<evidence type="ECO:0000313" key="13">
    <source>
        <dbReference type="Proteomes" id="UP001609821"/>
    </source>
</evidence>
<name>A0ABW7LVC3_9PSED</name>
<dbReference type="Pfam" id="PF00486">
    <property type="entry name" value="Trans_reg_C"/>
    <property type="match status" value="1"/>
</dbReference>
<dbReference type="Gene3D" id="1.10.10.10">
    <property type="entry name" value="Winged helix-like DNA-binding domain superfamily/Winged helix DNA-binding domain"/>
    <property type="match status" value="1"/>
</dbReference>
<dbReference type="SUPFAM" id="SSF52172">
    <property type="entry name" value="CheY-like"/>
    <property type="match status" value="1"/>
</dbReference>
<dbReference type="InterPro" id="IPR001867">
    <property type="entry name" value="OmpR/PhoB-type_DNA-bd"/>
</dbReference>
<feature type="modified residue" description="4-aspartylphosphate" evidence="8">
    <location>
        <position position="52"/>
    </location>
</feature>
<evidence type="ECO:0000256" key="6">
    <source>
        <dbReference type="ARBA" id="ARBA00023125"/>
    </source>
</evidence>
<keyword evidence="3 8" id="KW-0597">Phosphoprotein</keyword>
<evidence type="ECO:0000259" key="11">
    <source>
        <dbReference type="PROSITE" id="PS51755"/>
    </source>
</evidence>
<dbReference type="Pfam" id="PF00072">
    <property type="entry name" value="Response_reg"/>
    <property type="match status" value="1"/>
</dbReference>
<evidence type="ECO:0000256" key="5">
    <source>
        <dbReference type="ARBA" id="ARBA00023015"/>
    </source>
</evidence>
<dbReference type="PANTHER" id="PTHR48111:SF39">
    <property type="entry name" value="TRANSCRIPTIONAL REGULATORY PROTEIN CPXR"/>
    <property type="match status" value="1"/>
</dbReference>
<dbReference type="EMBL" id="JBINXB010000005">
    <property type="protein sequence ID" value="MFH6565636.1"/>
    <property type="molecule type" value="Genomic_DNA"/>
</dbReference>
<comment type="caution">
    <text evidence="12">The sequence shown here is derived from an EMBL/GenBank/DDBJ whole genome shotgun (WGS) entry which is preliminary data.</text>
</comment>
<dbReference type="InterPro" id="IPR011006">
    <property type="entry name" value="CheY-like_superfamily"/>
</dbReference>
<evidence type="ECO:0000259" key="10">
    <source>
        <dbReference type="PROSITE" id="PS50110"/>
    </source>
</evidence>
<evidence type="ECO:0000256" key="3">
    <source>
        <dbReference type="ARBA" id="ARBA00022553"/>
    </source>
</evidence>
<dbReference type="SMART" id="SM00862">
    <property type="entry name" value="Trans_reg_C"/>
    <property type="match status" value="1"/>
</dbReference>
<accession>A0ABW7LVC3</accession>
<dbReference type="InterPro" id="IPR039420">
    <property type="entry name" value="WalR-like"/>
</dbReference>
<dbReference type="CDD" id="cd17623">
    <property type="entry name" value="REC_OmpR_CpxR"/>
    <property type="match status" value="1"/>
</dbReference>
<evidence type="ECO:0000256" key="9">
    <source>
        <dbReference type="PROSITE-ProRule" id="PRU01091"/>
    </source>
</evidence>
<dbReference type="Gene3D" id="3.40.50.2300">
    <property type="match status" value="1"/>
</dbReference>
<dbReference type="PROSITE" id="PS50110">
    <property type="entry name" value="RESPONSE_REGULATORY"/>
    <property type="match status" value="1"/>
</dbReference>
<dbReference type="InterPro" id="IPR058124">
    <property type="entry name" value="CpxR-like_REC"/>
</dbReference>
<keyword evidence="2" id="KW-0963">Cytoplasm</keyword>
<feature type="domain" description="OmpR/PhoB-type" evidence="11">
    <location>
        <begin position="136"/>
        <end position="235"/>
    </location>
</feature>
<evidence type="ECO:0000256" key="1">
    <source>
        <dbReference type="ARBA" id="ARBA00004496"/>
    </source>
</evidence>
<dbReference type="PANTHER" id="PTHR48111">
    <property type="entry name" value="REGULATOR OF RPOS"/>
    <property type="match status" value="1"/>
</dbReference>
<dbReference type="InterPro" id="IPR036388">
    <property type="entry name" value="WH-like_DNA-bd_sf"/>
</dbReference>
<dbReference type="SUPFAM" id="SSF46894">
    <property type="entry name" value="C-terminal effector domain of the bipartite response regulators"/>
    <property type="match status" value="1"/>
</dbReference>
<feature type="DNA-binding region" description="OmpR/PhoB-type" evidence="9">
    <location>
        <begin position="136"/>
        <end position="235"/>
    </location>
</feature>
<proteinExistence type="predicted"/>
<feature type="domain" description="Response regulatory" evidence="10">
    <location>
        <begin position="3"/>
        <end position="116"/>
    </location>
</feature>
<gene>
    <name evidence="12" type="ORF">ACHMWK_06605</name>
</gene>
<dbReference type="InterPro" id="IPR001789">
    <property type="entry name" value="Sig_transdc_resp-reg_receiver"/>
</dbReference>
<evidence type="ECO:0000313" key="12">
    <source>
        <dbReference type="EMBL" id="MFH6565636.1"/>
    </source>
</evidence>
<dbReference type="PROSITE" id="PS51755">
    <property type="entry name" value="OMPR_PHOB"/>
    <property type="match status" value="1"/>
</dbReference>
<keyword evidence="7" id="KW-0804">Transcription</keyword>
<keyword evidence="4" id="KW-0902">Two-component regulatory system</keyword>
<dbReference type="Gene3D" id="6.10.250.690">
    <property type="match status" value="1"/>
</dbReference>
<organism evidence="12 13">
    <name type="scientific">Pseudomonas kulmbachensis</name>
    <dbReference type="NCBI Taxonomy" id="3043408"/>
    <lineage>
        <taxon>Bacteria</taxon>
        <taxon>Pseudomonadati</taxon>
        <taxon>Pseudomonadota</taxon>
        <taxon>Gammaproteobacteria</taxon>
        <taxon>Pseudomonadales</taxon>
        <taxon>Pseudomonadaceae</taxon>
        <taxon>Pseudomonas</taxon>
    </lineage>
</organism>
<sequence>MPKVLLIDDDVELTNILSKYLSNEGFDVLAVHDGEEAITHAASGAFEIIVLDIMMPRLSGLQVLQRIRRNSSVPILMLTARGDDVDKVTGLNIGADDYVSKPCTPAELVARIRAILRRTCPAPPPNTTGTNSPSPSRQITAGNLVLYPASRHAAWQGQSLELTGTEFTLLSVLARHSGQLVSRQEISLAAFNRPLTNFDRRIDVHISAIRQKLGRRPDGQAWIQGVRGLGYQLVED</sequence>
<keyword evidence="13" id="KW-1185">Reference proteome</keyword>
<keyword evidence="6 9" id="KW-0238">DNA-binding</keyword>
<dbReference type="InterPro" id="IPR016032">
    <property type="entry name" value="Sig_transdc_resp-reg_C-effctor"/>
</dbReference>
<dbReference type="RefSeq" id="WP_395246814.1">
    <property type="nucleotide sequence ID" value="NZ_JBINXA010000015.1"/>
</dbReference>
<comment type="subcellular location">
    <subcellularLocation>
        <location evidence="1">Cytoplasm</location>
    </subcellularLocation>
</comment>
<dbReference type="CDD" id="cd00383">
    <property type="entry name" value="trans_reg_C"/>
    <property type="match status" value="1"/>
</dbReference>
<evidence type="ECO:0000256" key="7">
    <source>
        <dbReference type="ARBA" id="ARBA00023163"/>
    </source>
</evidence>
<dbReference type="Proteomes" id="UP001609821">
    <property type="component" value="Unassembled WGS sequence"/>
</dbReference>
<dbReference type="SMART" id="SM00448">
    <property type="entry name" value="REC"/>
    <property type="match status" value="1"/>
</dbReference>
<reference evidence="12 13" key="1">
    <citation type="submission" date="2024-10" db="EMBL/GenBank/DDBJ databases">
        <title>Aeromonas and Pseudomonas from the Cagarras Archipelago, Rio de Janeiro, Brazil.</title>
        <authorList>
            <person name="Canellas A.L.B."/>
            <person name="Laport M.S."/>
        </authorList>
    </citation>
    <scope>NUCLEOTIDE SEQUENCE [LARGE SCALE GENOMIC DNA]</scope>
    <source>
        <strain evidence="12 13">CPF-4</strain>
    </source>
</reference>
<protein>
    <submittedName>
        <fullName evidence="12">Response regulator</fullName>
    </submittedName>
</protein>
<evidence type="ECO:0000256" key="8">
    <source>
        <dbReference type="PROSITE-ProRule" id="PRU00169"/>
    </source>
</evidence>
<evidence type="ECO:0000256" key="2">
    <source>
        <dbReference type="ARBA" id="ARBA00022490"/>
    </source>
</evidence>
<keyword evidence="5" id="KW-0805">Transcription regulation</keyword>